<keyword evidence="4" id="KW-0489">Methyltransferase</keyword>
<feature type="compositionally biased region" description="Low complexity" evidence="8">
    <location>
        <begin position="62"/>
        <end position="78"/>
    </location>
</feature>
<name>A0AAE0U9Q9_SORBR</name>
<evidence type="ECO:0000256" key="7">
    <source>
        <dbReference type="ARBA" id="ARBA00023242"/>
    </source>
</evidence>
<reference evidence="12" key="2">
    <citation type="submission" date="2023-07" db="EMBL/GenBank/DDBJ databases">
        <authorList>
            <consortium name="Lawrence Berkeley National Laboratory"/>
            <person name="Haridas S."/>
            <person name="Hensen N."/>
            <person name="Bonometti L."/>
            <person name="Westerberg I."/>
            <person name="Brannstrom I.O."/>
            <person name="Guillou S."/>
            <person name="Cros-Aarteil S."/>
            <person name="Calhoun S."/>
            <person name="Kuo A."/>
            <person name="Mondo S."/>
            <person name="Pangilinan J."/>
            <person name="Riley R."/>
            <person name="LaButti K."/>
            <person name="Andreopoulos B."/>
            <person name="Lipzen A."/>
            <person name="Chen C."/>
            <person name="Yanf M."/>
            <person name="Daum C."/>
            <person name="Ng V."/>
            <person name="Clum A."/>
            <person name="Steindorff A."/>
            <person name="Ohm R."/>
            <person name="Martin F."/>
            <person name="Silar P."/>
            <person name="Natvig D."/>
            <person name="Lalanne C."/>
            <person name="Gautier V."/>
            <person name="Ament-velasquez S.L."/>
            <person name="Kruys A."/>
            <person name="Hutchinson M.I."/>
            <person name="Powell A.J."/>
            <person name="Barry K."/>
            <person name="Miller A.N."/>
            <person name="Grigoriev I.V."/>
            <person name="Debuchy R."/>
            <person name="Gladieux P."/>
            <person name="Thoren M.H."/>
            <person name="Johannesson H."/>
        </authorList>
    </citation>
    <scope>NUCLEOTIDE SEQUENCE</scope>
    <source>
        <strain evidence="12">FGSC 1904</strain>
    </source>
</reference>
<dbReference type="PROSITE" id="PS51215">
    <property type="entry name" value="AWS"/>
    <property type="match status" value="1"/>
</dbReference>
<feature type="compositionally biased region" description="Low complexity" evidence="8">
    <location>
        <begin position="35"/>
        <end position="52"/>
    </location>
</feature>
<evidence type="ECO:0000259" key="11">
    <source>
        <dbReference type="PROSITE" id="PS51215"/>
    </source>
</evidence>
<dbReference type="InterPro" id="IPR050777">
    <property type="entry name" value="SET2_Histone-Lys_MeTrsfase"/>
</dbReference>
<protein>
    <recommendedName>
        <fullName evidence="14">Histone-lysine N-methyltransferase</fullName>
    </recommendedName>
</protein>
<dbReference type="PANTHER" id="PTHR22884">
    <property type="entry name" value="SET DOMAIN PROTEINS"/>
    <property type="match status" value="1"/>
</dbReference>
<evidence type="ECO:0000259" key="9">
    <source>
        <dbReference type="PROSITE" id="PS50280"/>
    </source>
</evidence>
<dbReference type="PROSITE" id="PS50868">
    <property type="entry name" value="POST_SET"/>
    <property type="match status" value="1"/>
</dbReference>
<dbReference type="EMBL" id="JAUTDP010000009">
    <property type="protein sequence ID" value="KAK3396143.1"/>
    <property type="molecule type" value="Genomic_DNA"/>
</dbReference>
<feature type="region of interest" description="Disordered" evidence="8">
    <location>
        <begin position="1064"/>
        <end position="1237"/>
    </location>
</feature>
<keyword evidence="13" id="KW-1185">Reference proteome</keyword>
<dbReference type="InterPro" id="IPR003616">
    <property type="entry name" value="Post-SET_dom"/>
</dbReference>
<feature type="region of interest" description="Disordered" evidence="8">
    <location>
        <begin position="269"/>
        <end position="318"/>
    </location>
</feature>
<feature type="compositionally biased region" description="Basic and acidic residues" evidence="8">
    <location>
        <begin position="921"/>
        <end position="936"/>
    </location>
</feature>
<feature type="compositionally biased region" description="Basic residues" evidence="8">
    <location>
        <begin position="1169"/>
        <end position="1182"/>
    </location>
</feature>
<dbReference type="GO" id="GO:0005694">
    <property type="term" value="C:chromosome"/>
    <property type="evidence" value="ECO:0007669"/>
    <property type="project" value="UniProtKB-SubCell"/>
</dbReference>
<keyword evidence="3" id="KW-0158">Chromosome</keyword>
<evidence type="ECO:0000256" key="2">
    <source>
        <dbReference type="ARBA" id="ARBA00004286"/>
    </source>
</evidence>
<proteinExistence type="predicted"/>
<dbReference type="InterPro" id="IPR001214">
    <property type="entry name" value="SET_dom"/>
</dbReference>
<dbReference type="Pfam" id="PF17907">
    <property type="entry name" value="AWS"/>
    <property type="match status" value="1"/>
</dbReference>
<keyword evidence="7" id="KW-0539">Nucleus</keyword>
<keyword evidence="6" id="KW-0949">S-adenosyl-L-methionine</keyword>
<feature type="region of interest" description="Disordered" evidence="8">
    <location>
        <begin position="1"/>
        <end position="99"/>
    </location>
</feature>
<dbReference type="GO" id="GO:0005634">
    <property type="term" value="C:nucleus"/>
    <property type="evidence" value="ECO:0007669"/>
    <property type="project" value="UniProtKB-SubCell"/>
</dbReference>
<accession>A0AAE0U9Q9</accession>
<feature type="region of interest" description="Disordered" evidence="8">
    <location>
        <begin position="358"/>
        <end position="445"/>
    </location>
</feature>
<feature type="compositionally biased region" description="Low complexity" evidence="8">
    <location>
        <begin position="235"/>
        <end position="244"/>
    </location>
</feature>
<reference evidence="12" key="1">
    <citation type="journal article" date="2023" name="Mol. Phylogenet. Evol.">
        <title>Genome-scale phylogeny and comparative genomics of the fungal order Sordariales.</title>
        <authorList>
            <person name="Hensen N."/>
            <person name="Bonometti L."/>
            <person name="Westerberg I."/>
            <person name="Brannstrom I.O."/>
            <person name="Guillou S."/>
            <person name="Cros-Aarteil S."/>
            <person name="Calhoun S."/>
            <person name="Haridas S."/>
            <person name="Kuo A."/>
            <person name="Mondo S."/>
            <person name="Pangilinan J."/>
            <person name="Riley R."/>
            <person name="LaButti K."/>
            <person name="Andreopoulos B."/>
            <person name="Lipzen A."/>
            <person name="Chen C."/>
            <person name="Yan M."/>
            <person name="Daum C."/>
            <person name="Ng V."/>
            <person name="Clum A."/>
            <person name="Steindorff A."/>
            <person name="Ohm R.A."/>
            <person name="Martin F."/>
            <person name="Silar P."/>
            <person name="Natvig D.O."/>
            <person name="Lalanne C."/>
            <person name="Gautier V."/>
            <person name="Ament-Velasquez S.L."/>
            <person name="Kruys A."/>
            <person name="Hutchinson M.I."/>
            <person name="Powell A.J."/>
            <person name="Barry K."/>
            <person name="Miller A.N."/>
            <person name="Grigoriev I.V."/>
            <person name="Debuchy R."/>
            <person name="Gladieux P."/>
            <person name="Hiltunen Thoren M."/>
            <person name="Johannesson H."/>
        </authorList>
    </citation>
    <scope>NUCLEOTIDE SEQUENCE</scope>
    <source>
        <strain evidence="12">FGSC 1904</strain>
    </source>
</reference>
<dbReference type="Pfam" id="PF00856">
    <property type="entry name" value="SET"/>
    <property type="match status" value="1"/>
</dbReference>
<feature type="region of interest" description="Disordered" evidence="8">
    <location>
        <begin position="163"/>
        <end position="244"/>
    </location>
</feature>
<evidence type="ECO:0000313" key="12">
    <source>
        <dbReference type="EMBL" id="KAK3396143.1"/>
    </source>
</evidence>
<dbReference type="InterPro" id="IPR046341">
    <property type="entry name" value="SET_dom_sf"/>
</dbReference>
<feature type="domain" description="SET" evidence="9">
    <location>
        <begin position="779"/>
        <end position="895"/>
    </location>
</feature>
<feature type="domain" description="AWS" evidence="11">
    <location>
        <begin position="721"/>
        <end position="768"/>
    </location>
</feature>
<organism evidence="12 13">
    <name type="scientific">Sordaria brevicollis</name>
    <dbReference type="NCBI Taxonomy" id="83679"/>
    <lineage>
        <taxon>Eukaryota</taxon>
        <taxon>Fungi</taxon>
        <taxon>Dikarya</taxon>
        <taxon>Ascomycota</taxon>
        <taxon>Pezizomycotina</taxon>
        <taxon>Sordariomycetes</taxon>
        <taxon>Sordariomycetidae</taxon>
        <taxon>Sordariales</taxon>
        <taxon>Sordariaceae</taxon>
        <taxon>Sordaria</taxon>
    </lineage>
</organism>
<feature type="compositionally biased region" description="Low complexity" evidence="8">
    <location>
        <begin position="394"/>
        <end position="403"/>
    </location>
</feature>
<comment type="caution">
    <text evidence="12">The sequence shown here is derived from an EMBL/GenBank/DDBJ whole genome shotgun (WGS) entry which is preliminary data.</text>
</comment>
<feature type="region of interest" description="Disordered" evidence="8">
    <location>
        <begin position="562"/>
        <end position="608"/>
    </location>
</feature>
<evidence type="ECO:0000259" key="10">
    <source>
        <dbReference type="PROSITE" id="PS50868"/>
    </source>
</evidence>
<dbReference type="AlphaFoldDB" id="A0AAE0U9Q9"/>
<feature type="compositionally biased region" description="Basic and acidic residues" evidence="8">
    <location>
        <begin position="580"/>
        <end position="595"/>
    </location>
</feature>
<gene>
    <name evidence="12" type="ORF">B0T20DRAFT_357503</name>
</gene>
<evidence type="ECO:0000256" key="3">
    <source>
        <dbReference type="ARBA" id="ARBA00022454"/>
    </source>
</evidence>
<feature type="compositionally biased region" description="Low complexity" evidence="8">
    <location>
        <begin position="1189"/>
        <end position="1205"/>
    </location>
</feature>
<dbReference type="SMART" id="SM00508">
    <property type="entry name" value="PostSET"/>
    <property type="match status" value="1"/>
</dbReference>
<feature type="region of interest" description="Disordered" evidence="8">
    <location>
        <begin position="510"/>
        <end position="529"/>
    </location>
</feature>
<evidence type="ECO:0000256" key="5">
    <source>
        <dbReference type="ARBA" id="ARBA00022679"/>
    </source>
</evidence>
<dbReference type="SMART" id="SM00317">
    <property type="entry name" value="SET"/>
    <property type="match status" value="1"/>
</dbReference>
<dbReference type="GO" id="GO:0032259">
    <property type="term" value="P:methylation"/>
    <property type="evidence" value="ECO:0007669"/>
    <property type="project" value="UniProtKB-KW"/>
</dbReference>
<feature type="compositionally biased region" description="Low complexity" evidence="8">
    <location>
        <begin position="1078"/>
        <end position="1087"/>
    </location>
</feature>
<feature type="region of interest" description="Disordered" evidence="8">
    <location>
        <begin position="919"/>
        <end position="976"/>
    </location>
</feature>
<comment type="subcellular location">
    <subcellularLocation>
        <location evidence="2">Chromosome</location>
    </subcellularLocation>
    <subcellularLocation>
        <location evidence="1">Nucleus</location>
    </subcellularLocation>
</comment>
<dbReference type="GO" id="GO:0042054">
    <property type="term" value="F:histone methyltransferase activity"/>
    <property type="evidence" value="ECO:0007669"/>
    <property type="project" value="InterPro"/>
</dbReference>
<feature type="compositionally biased region" description="Polar residues" evidence="8">
    <location>
        <begin position="420"/>
        <end position="435"/>
    </location>
</feature>
<feature type="compositionally biased region" description="Pro residues" evidence="8">
    <location>
        <begin position="217"/>
        <end position="234"/>
    </location>
</feature>
<keyword evidence="5" id="KW-0808">Transferase</keyword>
<dbReference type="PROSITE" id="PS50280">
    <property type="entry name" value="SET"/>
    <property type="match status" value="1"/>
</dbReference>
<evidence type="ECO:0000256" key="6">
    <source>
        <dbReference type="ARBA" id="ARBA00022691"/>
    </source>
</evidence>
<dbReference type="FunFam" id="2.170.270.10:FF:000037">
    <property type="entry name" value="Histone-lysine N-methyltransferase"/>
    <property type="match status" value="1"/>
</dbReference>
<evidence type="ECO:0008006" key="14">
    <source>
        <dbReference type="Google" id="ProtNLM"/>
    </source>
</evidence>
<feature type="compositionally biased region" description="Low complexity" evidence="8">
    <location>
        <begin position="1154"/>
        <end position="1167"/>
    </location>
</feature>
<evidence type="ECO:0000256" key="4">
    <source>
        <dbReference type="ARBA" id="ARBA00022603"/>
    </source>
</evidence>
<dbReference type="Proteomes" id="UP001281003">
    <property type="component" value="Unassembled WGS sequence"/>
</dbReference>
<dbReference type="Gene3D" id="2.170.270.10">
    <property type="entry name" value="SET domain"/>
    <property type="match status" value="1"/>
</dbReference>
<sequence>MSQISDADVNGKPDTVSDDVPSLESAIPFLEHEQQNQIRQQLHQEQQQADGQGITEAQQRDAIVVVPQPQQPADSAQQEPPPGEATGRFPRRARGNNAPVYNLARLTGTYVHGKRASKGDIVLKKKRKPKGKKLLALLAAEAAAAEAARLAALQAAQDGTPVDPALVADTLPGQPTNQETDEPDSRAPADAPTIPSVHAIPTPEPSVPEPSTSEPSAPAPSTPTEPAIPEPPILEPAILEPSIPEPSIFEHATFELTIPEPTVPELTAPESAAVESTTPDFRASPEDNDAVTLPDVPAEENRVDQESSDAPMLDAPLDFPTDIAELNSTTNTDTAQDIIPVASDATTSSLPVEVTDHTSAIVLSPAKQSSTKGPKTTKKEVAKRPVGRPRKRTAANANKATRTVIAKPPKRATATTEEAGTSTNFEKTAENSVTEDGQAGTWEDVPEGTVEDVQTSLAKQVKVAKAKAVKATKGKSATAETIRASSAVPATRRVTRHSGVPVEDPLLQLIAPTPAPGKKTKKTAEPSVTRVPRELKRLRDTNEFVGIETRPIRYTVWSNGKPIEGTDERETSVPAKKKAKIESSKTAVREEKTAEPEAPINDDTPRPVVKPKRVKKWLNKGLYAGQQAPEDVAQSLTKQERKKLQSIPELAKPSPLNNTLPLPIFNGLRLLIAGRDFKLPFDICHPLPPGQPKPTAYRTMTKNRFIGQAAAVWKKTPHFEDFASKCVCTPEDGCAQDCQNRVMLYECDETNCNVGKEFCQNRAFQMLTERTKKGGRYRVGVEVFKTDDRGYGVRSNRCFEPHQIIMEYTGEIITEEECERRMNEEYKNNECYYLMSFDQNMIIDATTGSIARFVNHSCSPNCRMIKWIVSGQPRMALFAGDRPIQTGEELTYDYNFDPFSAKNVQKCLCGAPNCRGVLGPKPKEVKPPKPPKAEAKGKKKSSVKRKLQELLGGGKDNAAEGEGKSPKKLKVGKAQAGKATEGATTFVSRKVSKVSVSAKSKVALAKTTKTYTRKVSIATTRVVKSIPKKGAAAKSKTIMLKTPSRASGLTIVAADDAAGSITAAGTTGEEEVGNQVSKTPKTTPKNTPRAKKTADAVEGTPAAAEGDGGSIFDVPSSSSARKRAPSWKVRDSGVKNVSSLFKKARKSPTKSKDATASPATTSTAASKVVKPRKAIPKAKVTKPGKAMPKLTVGKKTGKAVTKSGKGSIGTKSATKIRLVNKQVDDHDENAAPESVEA</sequence>
<evidence type="ECO:0000256" key="8">
    <source>
        <dbReference type="SAM" id="MobiDB-lite"/>
    </source>
</evidence>
<evidence type="ECO:0000256" key="1">
    <source>
        <dbReference type="ARBA" id="ARBA00004123"/>
    </source>
</evidence>
<dbReference type="InterPro" id="IPR006560">
    <property type="entry name" value="AWS_dom"/>
</dbReference>
<feature type="domain" description="Post-SET" evidence="10">
    <location>
        <begin position="903"/>
        <end position="919"/>
    </location>
</feature>
<dbReference type="SUPFAM" id="SSF82199">
    <property type="entry name" value="SET domain"/>
    <property type="match status" value="1"/>
</dbReference>
<evidence type="ECO:0000313" key="13">
    <source>
        <dbReference type="Proteomes" id="UP001281003"/>
    </source>
</evidence>